<evidence type="ECO:0000259" key="3">
    <source>
        <dbReference type="PROSITE" id="PS00745"/>
    </source>
</evidence>
<dbReference type="PANTHER" id="PTHR47814">
    <property type="entry name" value="PEPTIDYL-TRNA HYDROLASE ARFB"/>
    <property type="match status" value="1"/>
</dbReference>
<dbReference type="Pfam" id="PF00472">
    <property type="entry name" value="RF-1"/>
    <property type="match status" value="1"/>
</dbReference>
<dbReference type="GO" id="GO:0004045">
    <property type="term" value="F:peptidyl-tRNA hydrolase activity"/>
    <property type="evidence" value="ECO:0007669"/>
    <property type="project" value="TreeGrafter"/>
</dbReference>
<feature type="region of interest" description="Disordered" evidence="2">
    <location>
        <begin position="101"/>
        <end position="142"/>
    </location>
</feature>
<organism evidence="4 5">
    <name type="scientific">Melaminivora suipulveris</name>
    <dbReference type="NCBI Taxonomy" id="2109913"/>
    <lineage>
        <taxon>Bacteria</taxon>
        <taxon>Pseudomonadati</taxon>
        <taxon>Pseudomonadota</taxon>
        <taxon>Betaproteobacteria</taxon>
        <taxon>Burkholderiales</taxon>
        <taxon>Comamonadaceae</taxon>
        <taxon>Melaminivora</taxon>
    </lineage>
</organism>
<keyword evidence="5" id="KW-1185">Reference proteome</keyword>
<dbReference type="AlphaFoldDB" id="A0A2R3Q8P5"/>
<name>A0A2R3Q8P5_9BURK</name>
<dbReference type="GO" id="GO:0072344">
    <property type="term" value="P:rescue of stalled ribosome"/>
    <property type="evidence" value="ECO:0007669"/>
    <property type="project" value="TreeGrafter"/>
</dbReference>
<gene>
    <name evidence="4" type="ORF">C6568_01855</name>
</gene>
<protein>
    <submittedName>
        <fullName evidence="4">Aminoacyl-tRNA hydrolase</fullName>
    </submittedName>
</protein>
<evidence type="ECO:0000313" key="4">
    <source>
        <dbReference type="EMBL" id="AVO48140.1"/>
    </source>
</evidence>
<accession>A0A2R3Q8P5</accession>
<dbReference type="NCBIfam" id="NF006718">
    <property type="entry name" value="PRK09256.1"/>
    <property type="match status" value="1"/>
</dbReference>
<dbReference type="EMBL" id="CP027667">
    <property type="protein sequence ID" value="AVO48140.1"/>
    <property type="molecule type" value="Genomic_DNA"/>
</dbReference>
<dbReference type="RefSeq" id="WP_106682623.1">
    <property type="nucleotide sequence ID" value="NZ_CP027667.1"/>
</dbReference>
<dbReference type="Proteomes" id="UP000237925">
    <property type="component" value="Chromosome"/>
</dbReference>
<dbReference type="PANTHER" id="PTHR47814:SF1">
    <property type="entry name" value="PEPTIDYL-TRNA HYDROLASE ARFB"/>
    <property type="match status" value="1"/>
</dbReference>
<proteinExistence type="inferred from homology"/>
<evidence type="ECO:0000256" key="2">
    <source>
        <dbReference type="SAM" id="MobiDB-lite"/>
    </source>
</evidence>
<dbReference type="InterPro" id="IPR000352">
    <property type="entry name" value="Pep_chain_release_fac_I"/>
</dbReference>
<feature type="domain" description="Prokaryotic-type class I peptide chain release factors" evidence="3">
    <location>
        <begin position="23"/>
        <end position="39"/>
    </location>
</feature>
<keyword evidence="4" id="KW-0378">Hydrolase</keyword>
<dbReference type="InterPro" id="IPR045853">
    <property type="entry name" value="Pep_chain_release_fac_I_sf"/>
</dbReference>
<dbReference type="SUPFAM" id="SSF75620">
    <property type="entry name" value="Release factor"/>
    <property type="match status" value="1"/>
</dbReference>
<dbReference type="PROSITE" id="PS00745">
    <property type="entry name" value="RF_PROK_I"/>
    <property type="match status" value="1"/>
</dbReference>
<comment type="similarity">
    <text evidence="1">Belongs to the prokaryotic/mitochondrial release factor family.</text>
</comment>
<dbReference type="Gene3D" id="3.30.160.20">
    <property type="match status" value="1"/>
</dbReference>
<dbReference type="KEGG" id="mela:C6568_01855"/>
<dbReference type="GO" id="GO:0043022">
    <property type="term" value="F:ribosome binding"/>
    <property type="evidence" value="ECO:0007669"/>
    <property type="project" value="TreeGrafter"/>
</dbReference>
<evidence type="ECO:0000256" key="1">
    <source>
        <dbReference type="ARBA" id="ARBA00010835"/>
    </source>
</evidence>
<sequence length="142" mass="15627">MSGPRRTPAVPIDPAEVQITAVRAQGAGGQNVNKVSSAIHLRFDVAASSLPEDVKQRLLALRDARLTRQGELIVKAQQYRTQEANRQDALQRLQALVDSVAQAPRERRATRPTLASQQRRLQAKSRRADIKAQRGRAGSGLF</sequence>
<dbReference type="GO" id="GO:0003747">
    <property type="term" value="F:translation release factor activity"/>
    <property type="evidence" value="ECO:0007669"/>
    <property type="project" value="InterPro"/>
</dbReference>
<reference evidence="4 5" key="1">
    <citation type="submission" date="2018-03" db="EMBL/GenBank/DDBJ databases">
        <title>Genome sequencing of Melaminivora sp.</title>
        <authorList>
            <person name="Kim S.-J."/>
            <person name="Heo J."/>
            <person name="Ahn J.-H."/>
            <person name="Kwon S.-W."/>
        </authorList>
    </citation>
    <scope>NUCLEOTIDE SEQUENCE [LARGE SCALE GENOMIC DNA]</scope>
    <source>
        <strain evidence="4 5">SC2-9</strain>
    </source>
</reference>
<dbReference type="OrthoDB" id="9815709at2"/>
<evidence type="ECO:0000313" key="5">
    <source>
        <dbReference type="Proteomes" id="UP000237925"/>
    </source>
</evidence>